<evidence type="ECO:0000313" key="2">
    <source>
        <dbReference type="EMBL" id="CAI2360164.1"/>
    </source>
</evidence>
<dbReference type="EMBL" id="CAMPGE010001380">
    <property type="protein sequence ID" value="CAI2360164.1"/>
    <property type="molecule type" value="Genomic_DNA"/>
</dbReference>
<sequence>MIFEDHIFDIILDYFGDFLENGKITEYEQSLMDKWAEEEFKTAQGDLDERCRAMTNEYKLAEVDTAYKAVGTDIDKRWGTDKVQYSPYESCDDYEAVGENLNLKFVPYVTGIRKNENSDEKEDEKKQEEDKFETAKIEYSQTESDEMSEDVEAHDSEKSVSDEVETSQAEIDDTDQDVEVHSSKKSVSDKTESSQTENDEIDKNTETHACNSHRSFKIERIINQIDIKSHHHTSESLERYCKKIMSKANYYSYRRCDSREAKKSFYPTIPEKPTFYDDNFYFLYDHSCSQEDLINFPIDPTFSYSQGEDFRDYYNKQAIIFYEKQKKGMLLKYLYPSIKIISYYGNSRDCSYVMRNLCYESRTSWRLHSTKYIKHIQPTYVDAPEGYKSLQYLFQVSDQLCCSIETDEVIVDNPLGARVLLVTLSKLRNEGIVSIRKIVVDCTKILPETYADLCYMLKKKCINIGIMYSYGNISKHKNAFYKNVSYIPNLVPEVVENVGHSMQDRLEVSVNSSEAISPLKKLPKAWYHIRNPELISPLLSCGLRLPCCIKYLTQRLTENLESFSPALVEISLPPNRYVIQCDKAGIRSSAAIITKYSVSSVEICEFELLKIQSIRVENVNVEVEGISIEKLEETSPSEEISTSWNNTQDSSCESD</sequence>
<gene>
    <name evidence="2" type="ORF">ECRASSUSDP1_LOCUS1462</name>
</gene>
<evidence type="ECO:0000313" key="3">
    <source>
        <dbReference type="Proteomes" id="UP001295684"/>
    </source>
</evidence>
<feature type="compositionally biased region" description="Acidic residues" evidence="1">
    <location>
        <begin position="162"/>
        <end position="177"/>
    </location>
</feature>
<evidence type="ECO:0000256" key="1">
    <source>
        <dbReference type="SAM" id="MobiDB-lite"/>
    </source>
</evidence>
<feature type="region of interest" description="Disordered" evidence="1">
    <location>
        <begin position="115"/>
        <end position="208"/>
    </location>
</feature>
<feature type="compositionally biased region" description="Basic and acidic residues" evidence="1">
    <location>
        <begin position="151"/>
        <end position="161"/>
    </location>
</feature>
<comment type="caution">
    <text evidence="2">The sequence shown here is derived from an EMBL/GenBank/DDBJ whole genome shotgun (WGS) entry which is preliminary data.</text>
</comment>
<dbReference type="Proteomes" id="UP001295684">
    <property type="component" value="Unassembled WGS sequence"/>
</dbReference>
<protein>
    <submittedName>
        <fullName evidence="2">Uncharacterized protein</fullName>
    </submittedName>
</protein>
<feature type="compositionally biased region" description="Basic and acidic residues" evidence="1">
    <location>
        <begin position="115"/>
        <end position="136"/>
    </location>
</feature>
<dbReference type="AlphaFoldDB" id="A0AAD1X496"/>
<feature type="compositionally biased region" description="Polar residues" evidence="1">
    <location>
        <begin position="644"/>
        <end position="655"/>
    </location>
</feature>
<feature type="region of interest" description="Disordered" evidence="1">
    <location>
        <begin position="634"/>
        <end position="655"/>
    </location>
</feature>
<feature type="compositionally biased region" description="Basic and acidic residues" evidence="1">
    <location>
        <begin position="178"/>
        <end position="192"/>
    </location>
</feature>
<keyword evidence="3" id="KW-1185">Reference proteome</keyword>
<organism evidence="2 3">
    <name type="scientific">Euplotes crassus</name>
    <dbReference type="NCBI Taxonomy" id="5936"/>
    <lineage>
        <taxon>Eukaryota</taxon>
        <taxon>Sar</taxon>
        <taxon>Alveolata</taxon>
        <taxon>Ciliophora</taxon>
        <taxon>Intramacronucleata</taxon>
        <taxon>Spirotrichea</taxon>
        <taxon>Hypotrichia</taxon>
        <taxon>Euplotida</taxon>
        <taxon>Euplotidae</taxon>
        <taxon>Moneuplotes</taxon>
    </lineage>
</organism>
<name>A0AAD1X496_EUPCR</name>
<accession>A0AAD1X496</accession>
<reference evidence="2" key="1">
    <citation type="submission" date="2023-07" db="EMBL/GenBank/DDBJ databases">
        <authorList>
            <consortium name="AG Swart"/>
            <person name="Singh M."/>
            <person name="Singh A."/>
            <person name="Seah K."/>
            <person name="Emmerich C."/>
        </authorList>
    </citation>
    <scope>NUCLEOTIDE SEQUENCE</scope>
    <source>
        <strain evidence="2">DP1</strain>
    </source>
</reference>
<proteinExistence type="predicted"/>